<evidence type="ECO:0000313" key="1">
    <source>
        <dbReference type="EMBL" id="MPM88490.1"/>
    </source>
</evidence>
<sequence>MKIALGQKLSAQRPARRVVIAQKRVLDDDPRSASSSQMLDEVFQKEISRLPCFDREVLLNLRPLLAAERRVCKNEIKFVALAYIGQIFRKRVGMLEIGSLHPVQNHVHDADNIGEALFFLAEKRRILECLPFFDGFCPGLHVLECFAEESRRAAGTVINGLADFRRDHFNHRANQWTRGIILAAIASGIAHAMNPALVQMGHFVLFFTGLKVKCIDLIQDIPQRITAAELTLQFPENFPDLVLDGVERNTILFESLEIREKATTHKINQVVAGLKTVFVNGSIFIFGNGPSGPAVFICNNRRIASPIEFRCHGAGVLKIIQILQK</sequence>
<reference evidence="1" key="1">
    <citation type="submission" date="2019-08" db="EMBL/GenBank/DDBJ databases">
        <authorList>
            <person name="Kucharzyk K."/>
            <person name="Murdoch R.W."/>
            <person name="Higgins S."/>
            <person name="Loffler F."/>
        </authorList>
    </citation>
    <scope>NUCLEOTIDE SEQUENCE</scope>
</reference>
<name>A0A645DG88_9ZZZZ</name>
<gene>
    <name evidence="1" type="ORF">SDC9_135594</name>
</gene>
<dbReference type="AlphaFoldDB" id="A0A645DG88"/>
<comment type="caution">
    <text evidence="1">The sequence shown here is derived from an EMBL/GenBank/DDBJ whole genome shotgun (WGS) entry which is preliminary data.</text>
</comment>
<organism evidence="1">
    <name type="scientific">bioreactor metagenome</name>
    <dbReference type="NCBI Taxonomy" id="1076179"/>
    <lineage>
        <taxon>unclassified sequences</taxon>
        <taxon>metagenomes</taxon>
        <taxon>ecological metagenomes</taxon>
    </lineage>
</organism>
<dbReference type="EMBL" id="VSSQ01036102">
    <property type="protein sequence ID" value="MPM88490.1"/>
    <property type="molecule type" value="Genomic_DNA"/>
</dbReference>
<accession>A0A645DG88</accession>
<protein>
    <submittedName>
        <fullName evidence="1">Uncharacterized protein</fullName>
    </submittedName>
</protein>
<proteinExistence type="predicted"/>